<dbReference type="Proteomes" id="UP001303647">
    <property type="component" value="Unassembled WGS sequence"/>
</dbReference>
<dbReference type="SMART" id="SM00558">
    <property type="entry name" value="JmjC"/>
    <property type="match status" value="1"/>
</dbReference>
<dbReference type="PANTHER" id="PTHR12461:SF105">
    <property type="entry name" value="HYPOXIA-INDUCIBLE FACTOR 1-ALPHA INHIBITOR"/>
    <property type="match status" value="1"/>
</dbReference>
<feature type="domain" description="JmjC" evidence="1">
    <location>
        <begin position="206"/>
        <end position="366"/>
    </location>
</feature>
<dbReference type="AlphaFoldDB" id="A0AAN7CWH6"/>
<sequence>MRLLLAAKRYCSASTSRGERSHVLDQVNEIGFRLTPANFQSITATAENSLKAVVFRRQATTRTFPEPDAAVKPPVSLPALAAWFDLDDQKGRLGFSGHFRKHLDHTVPYEFIFSDRDGTVIKFMKWLESTVKTAEGNELYKLLVRYGFSQQSGNSKSEFIRFDAPLTLLDRAIEFNRHTDLGKPLSGLYIAQAALSDLPHELQTDVPLPNLLTAPATPETPYVCDIYNSSLWLGLEPTFTPWHRDPNHNLFCQLAGSKKVRLLPPEAGSRVFRKVMENLGNPGASAAIRGEEMMHTTEREAWRDAVWGPGAPHFMLEATVNAGDMLFIPKGWWHSVRSTGGEMGALNVSVNWWFRWRNPTLSYRRS</sequence>
<evidence type="ECO:0000313" key="2">
    <source>
        <dbReference type="EMBL" id="KAK4249688.1"/>
    </source>
</evidence>
<organism evidence="2 3">
    <name type="scientific">Corynascus novoguineensis</name>
    <dbReference type="NCBI Taxonomy" id="1126955"/>
    <lineage>
        <taxon>Eukaryota</taxon>
        <taxon>Fungi</taxon>
        <taxon>Dikarya</taxon>
        <taxon>Ascomycota</taxon>
        <taxon>Pezizomycotina</taxon>
        <taxon>Sordariomycetes</taxon>
        <taxon>Sordariomycetidae</taxon>
        <taxon>Sordariales</taxon>
        <taxon>Chaetomiaceae</taxon>
        <taxon>Corynascus</taxon>
    </lineage>
</organism>
<dbReference type="EMBL" id="MU857620">
    <property type="protein sequence ID" value="KAK4249688.1"/>
    <property type="molecule type" value="Genomic_DNA"/>
</dbReference>
<evidence type="ECO:0000313" key="3">
    <source>
        <dbReference type="Proteomes" id="UP001303647"/>
    </source>
</evidence>
<dbReference type="InterPro" id="IPR041667">
    <property type="entry name" value="Cupin_8"/>
</dbReference>
<keyword evidence="3" id="KW-1185">Reference proteome</keyword>
<gene>
    <name evidence="2" type="ORF">C7999DRAFT_29746</name>
</gene>
<comment type="caution">
    <text evidence="2">The sequence shown here is derived from an EMBL/GenBank/DDBJ whole genome shotgun (WGS) entry which is preliminary data.</text>
</comment>
<dbReference type="InterPro" id="IPR003347">
    <property type="entry name" value="JmjC_dom"/>
</dbReference>
<reference evidence="2" key="1">
    <citation type="journal article" date="2023" name="Mol. Phylogenet. Evol.">
        <title>Genome-scale phylogeny and comparative genomics of the fungal order Sordariales.</title>
        <authorList>
            <person name="Hensen N."/>
            <person name="Bonometti L."/>
            <person name="Westerberg I."/>
            <person name="Brannstrom I.O."/>
            <person name="Guillou S."/>
            <person name="Cros-Aarteil S."/>
            <person name="Calhoun S."/>
            <person name="Haridas S."/>
            <person name="Kuo A."/>
            <person name="Mondo S."/>
            <person name="Pangilinan J."/>
            <person name="Riley R."/>
            <person name="LaButti K."/>
            <person name="Andreopoulos B."/>
            <person name="Lipzen A."/>
            <person name="Chen C."/>
            <person name="Yan M."/>
            <person name="Daum C."/>
            <person name="Ng V."/>
            <person name="Clum A."/>
            <person name="Steindorff A."/>
            <person name="Ohm R.A."/>
            <person name="Martin F."/>
            <person name="Silar P."/>
            <person name="Natvig D.O."/>
            <person name="Lalanne C."/>
            <person name="Gautier V."/>
            <person name="Ament-Velasquez S.L."/>
            <person name="Kruys A."/>
            <person name="Hutchinson M.I."/>
            <person name="Powell A.J."/>
            <person name="Barry K."/>
            <person name="Miller A.N."/>
            <person name="Grigoriev I.V."/>
            <person name="Debuchy R."/>
            <person name="Gladieux P."/>
            <person name="Hiltunen Thoren M."/>
            <person name="Johannesson H."/>
        </authorList>
    </citation>
    <scope>NUCLEOTIDE SEQUENCE</scope>
    <source>
        <strain evidence="2">CBS 359.72</strain>
    </source>
</reference>
<reference evidence="2" key="2">
    <citation type="submission" date="2023-05" db="EMBL/GenBank/DDBJ databases">
        <authorList>
            <consortium name="Lawrence Berkeley National Laboratory"/>
            <person name="Steindorff A."/>
            <person name="Hensen N."/>
            <person name="Bonometti L."/>
            <person name="Westerberg I."/>
            <person name="Brannstrom I.O."/>
            <person name="Guillou S."/>
            <person name="Cros-Aarteil S."/>
            <person name="Calhoun S."/>
            <person name="Haridas S."/>
            <person name="Kuo A."/>
            <person name="Mondo S."/>
            <person name="Pangilinan J."/>
            <person name="Riley R."/>
            <person name="Labutti K."/>
            <person name="Andreopoulos B."/>
            <person name="Lipzen A."/>
            <person name="Chen C."/>
            <person name="Yanf M."/>
            <person name="Daum C."/>
            <person name="Ng V."/>
            <person name="Clum A."/>
            <person name="Ohm R."/>
            <person name="Martin F."/>
            <person name="Silar P."/>
            <person name="Natvig D."/>
            <person name="Lalanne C."/>
            <person name="Gautier V."/>
            <person name="Ament-Velasquez S.L."/>
            <person name="Kruys A."/>
            <person name="Hutchinson M.I."/>
            <person name="Powell A.J."/>
            <person name="Barry K."/>
            <person name="Miller A.N."/>
            <person name="Grigoriev I.V."/>
            <person name="Debuchy R."/>
            <person name="Gladieux P."/>
            <person name="Thoren M.H."/>
            <person name="Johannesson H."/>
        </authorList>
    </citation>
    <scope>NUCLEOTIDE SEQUENCE</scope>
    <source>
        <strain evidence="2">CBS 359.72</strain>
    </source>
</reference>
<dbReference type="Pfam" id="PF13621">
    <property type="entry name" value="Cupin_8"/>
    <property type="match status" value="1"/>
</dbReference>
<evidence type="ECO:0000259" key="1">
    <source>
        <dbReference type="PROSITE" id="PS51184"/>
    </source>
</evidence>
<dbReference type="SUPFAM" id="SSF51197">
    <property type="entry name" value="Clavaminate synthase-like"/>
    <property type="match status" value="1"/>
</dbReference>
<protein>
    <recommendedName>
        <fullName evidence="1">JmjC domain-containing protein</fullName>
    </recommendedName>
</protein>
<dbReference type="PANTHER" id="PTHR12461">
    <property type="entry name" value="HYPOXIA-INDUCIBLE FACTOR 1 ALPHA INHIBITOR-RELATED"/>
    <property type="match status" value="1"/>
</dbReference>
<dbReference type="PROSITE" id="PS51184">
    <property type="entry name" value="JMJC"/>
    <property type="match status" value="1"/>
</dbReference>
<dbReference type="Gene3D" id="2.60.120.650">
    <property type="entry name" value="Cupin"/>
    <property type="match status" value="1"/>
</dbReference>
<name>A0AAN7CWH6_9PEZI</name>
<proteinExistence type="predicted"/>
<accession>A0AAN7CWH6</accession>